<accession>A0ABT8YL78</accession>
<dbReference type="InterPro" id="IPR018697">
    <property type="entry name" value="DUF2199"/>
</dbReference>
<gene>
    <name evidence="1" type="ORF">Q4481_09955</name>
</gene>
<keyword evidence="2" id="KW-1185">Reference proteome</keyword>
<evidence type="ECO:0000313" key="2">
    <source>
        <dbReference type="Proteomes" id="UP001174932"/>
    </source>
</evidence>
<sequence>MFWNRRKSFSYVCGCCGRTVTGSPSFSIGLPPFFGHLSDEEVECRVHFDDDLCHVRQTPGTISDDDVFAIRALLEIPIHGVDEPFSWSVWVTQSRQNFCDYVETAGTDQSGTMTFGWLPITLPGYRRTGDGEPVESLACDVQWQKEGLRPVITLHECDHPLFLDQRNGMTWKRAIEIAEPLNRRAHGRD</sequence>
<proteinExistence type="predicted"/>
<protein>
    <submittedName>
        <fullName evidence="1">DUF2199 domain-containing protein</fullName>
    </submittedName>
</protein>
<comment type="caution">
    <text evidence="1">The sequence shown here is derived from an EMBL/GenBank/DDBJ whole genome shotgun (WGS) entry which is preliminary data.</text>
</comment>
<dbReference type="EMBL" id="JAUOZU010000007">
    <property type="protein sequence ID" value="MDO6964281.1"/>
    <property type="molecule type" value="Genomic_DNA"/>
</dbReference>
<dbReference type="Pfam" id="PF09965">
    <property type="entry name" value="DUF2199"/>
    <property type="match status" value="1"/>
</dbReference>
<organism evidence="1 2">
    <name type="scientific">Rhizobium alvei</name>
    <dbReference type="NCBI Taxonomy" id="1132659"/>
    <lineage>
        <taxon>Bacteria</taxon>
        <taxon>Pseudomonadati</taxon>
        <taxon>Pseudomonadota</taxon>
        <taxon>Alphaproteobacteria</taxon>
        <taxon>Hyphomicrobiales</taxon>
        <taxon>Rhizobiaceae</taxon>
        <taxon>Rhizobium/Agrobacterium group</taxon>
        <taxon>Rhizobium</taxon>
    </lineage>
</organism>
<dbReference type="Proteomes" id="UP001174932">
    <property type="component" value="Unassembled WGS sequence"/>
</dbReference>
<reference evidence="1" key="2">
    <citation type="submission" date="2023-07" db="EMBL/GenBank/DDBJ databases">
        <authorList>
            <person name="Shen H."/>
        </authorList>
    </citation>
    <scope>NUCLEOTIDE SEQUENCE</scope>
    <source>
        <strain evidence="1">TNR-22</strain>
    </source>
</reference>
<reference evidence="1" key="1">
    <citation type="journal article" date="2015" name="Int. J. Syst. Evol. Microbiol.">
        <title>Rhizobium alvei sp. nov., isolated from a freshwater river.</title>
        <authorList>
            <person name="Sheu S.Y."/>
            <person name="Huang H.W."/>
            <person name="Young C.C."/>
            <person name="Chen W.M."/>
        </authorList>
    </citation>
    <scope>NUCLEOTIDE SEQUENCE</scope>
    <source>
        <strain evidence="1">TNR-22</strain>
    </source>
</reference>
<evidence type="ECO:0000313" key="1">
    <source>
        <dbReference type="EMBL" id="MDO6964281.1"/>
    </source>
</evidence>
<dbReference type="RefSeq" id="WP_304376207.1">
    <property type="nucleotide sequence ID" value="NZ_JAUOZU010000007.1"/>
</dbReference>
<name>A0ABT8YL78_9HYPH</name>